<comment type="subcellular location">
    <subcellularLocation>
        <location evidence="6">Cytoplasm</location>
    </subcellularLocation>
</comment>
<dbReference type="Pfam" id="PF01430">
    <property type="entry name" value="HSP33"/>
    <property type="match status" value="1"/>
</dbReference>
<evidence type="ECO:0000313" key="8">
    <source>
        <dbReference type="Proteomes" id="UP000175669"/>
    </source>
</evidence>
<gene>
    <name evidence="6" type="primary">hslO</name>
    <name evidence="7" type="ORF">PHACT_05130</name>
</gene>
<comment type="caution">
    <text evidence="7">The sequence shown here is derived from an EMBL/GenBank/DDBJ whole genome shotgun (WGS) entry which is preliminary data.</text>
</comment>
<dbReference type="OrthoDB" id="9793753at2"/>
<evidence type="ECO:0000256" key="1">
    <source>
        <dbReference type="ARBA" id="ARBA00022490"/>
    </source>
</evidence>
<dbReference type="GO" id="GO:0005737">
    <property type="term" value="C:cytoplasm"/>
    <property type="evidence" value="ECO:0007669"/>
    <property type="project" value="UniProtKB-SubCell"/>
</dbReference>
<dbReference type="PANTHER" id="PTHR30111">
    <property type="entry name" value="33 KDA CHAPERONIN"/>
    <property type="match status" value="1"/>
</dbReference>
<evidence type="ECO:0000256" key="4">
    <source>
        <dbReference type="ARBA" id="ARBA00023186"/>
    </source>
</evidence>
<feature type="disulfide bond" description="Redox-active" evidence="6">
    <location>
        <begin position="274"/>
        <end position="277"/>
    </location>
</feature>
<dbReference type="EMBL" id="MASR01000001">
    <property type="protein sequence ID" value="OFE12594.1"/>
    <property type="molecule type" value="Genomic_DNA"/>
</dbReference>
<comment type="similarity">
    <text evidence="6">Belongs to the HSP33 family.</text>
</comment>
<organism evidence="7 8">
    <name type="scientific">Pseudohongiella acticola</name>
    <dbReference type="NCBI Taxonomy" id="1524254"/>
    <lineage>
        <taxon>Bacteria</taxon>
        <taxon>Pseudomonadati</taxon>
        <taxon>Pseudomonadota</taxon>
        <taxon>Gammaproteobacteria</taxon>
        <taxon>Pseudomonadales</taxon>
        <taxon>Pseudohongiellaceae</taxon>
        <taxon>Pseudohongiella</taxon>
    </lineage>
</organism>
<dbReference type="AlphaFoldDB" id="A0A1E8CJN5"/>
<dbReference type="Gene3D" id="1.10.287.480">
    <property type="entry name" value="helix hairpin bin"/>
    <property type="match status" value="1"/>
</dbReference>
<comment type="function">
    <text evidence="6">Redox regulated molecular chaperone. Protects both thermally unfolding and oxidatively damaged proteins from irreversible aggregation. Plays an important role in the bacterial defense system toward oxidative stress.</text>
</comment>
<dbReference type="GO" id="GO:0042026">
    <property type="term" value="P:protein refolding"/>
    <property type="evidence" value="ECO:0007669"/>
    <property type="project" value="TreeGrafter"/>
</dbReference>
<protein>
    <recommendedName>
        <fullName evidence="6">33 kDa chaperonin</fullName>
    </recommendedName>
    <alternativeName>
        <fullName evidence="6">Heat shock protein 33 homolog</fullName>
        <shortName evidence="6">HSP33</shortName>
    </alternativeName>
</protein>
<keyword evidence="8" id="KW-1185">Reference proteome</keyword>
<keyword evidence="5 6" id="KW-0676">Redox-active center</keyword>
<keyword evidence="2 6" id="KW-0862">Zinc</keyword>
<keyword evidence="3 6" id="KW-1015">Disulfide bond</keyword>
<feature type="disulfide bond" description="Redox-active" evidence="6">
    <location>
        <begin position="241"/>
        <end position="243"/>
    </location>
</feature>
<dbReference type="Gene3D" id="3.90.1280.10">
    <property type="entry name" value="HSP33 redox switch-like"/>
    <property type="match status" value="1"/>
</dbReference>
<comment type="PTM">
    <text evidence="6">Under oxidizing conditions two disulfide bonds are formed involving the reactive cysteines. Under reducing conditions zinc is bound to the reactive cysteines and the protein is inactive.</text>
</comment>
<evidence type="ECO:0000256" key="3">
    <source>
        <dbReference type="ARBA" id="ARBA00023157"/>
    </source>
</evidence>
<keyword evidence="1 6" id="KW-0963">Cytoplasm</keyword>
<sequence length="300" mass="33263">MSESSSVPPEAPTTDICQRFLFADDDVRGEIVRLTRSYTDTVSDHGYPPAVRTLLGEFLAAAVLLGSAIKYDGRLVLQVRGDGELNLVMSECTSEGAIRGIARFEKVPESADFDALAGEGLLVITVDSRRADPYQGIVSLEGGSLAASLQTYFEQSEQLESWFYFAVDDNQVCGFLLQQLPGSTAASDDGTREQRWQHLVTLAQTLTTSEMLALSNEELLHRLYHQENVKLYPPREFHYQCSCSRERTARALVSIGKEEVDSIIIEQGEVSIACEFCGTDYRFDASEIALLFQDRGDLLH</sequence>
<dbReference type="GO" id="GO:0044183">
    <property type="term" value="F:protein folding chaperone"/>
    <property type="evidence" value="ECO:0007669"/>
    <property type="project" value="TreeGrafter"/>
</dbReference>
<dbReference type="Proteomes" id="UP000175669">
    <property type="component" value="Unassembled WGS sequence"/>
</dbReference>
<dbReference type="InterPro" id="IPR000397">
    <property type="entry name" value="Heat_shock_Hsp33"/>
</dbReference>
<evidence type="ECO:0000256" key="5">
    <source>
        <dbReference type="ARBA" id="ARBA00023284"/>
    </source>
</evidence>
<dbReference type="PIRSF" id="PIRSF005261">
    <property type="entry name" value="Heat_shock_Hsp33"/>
    <property type="match status" value="1"/>
</dbReference>
<evidence type="ECO:0000256" key="2">
    <source>
        <dbReference type="ARBA" id="ARBA00022833"/>
    </source>
</evidence>
<dbReference type="CDD" id="cd00498">
    <property type="entry name" value="Hsp33"/>
    <property type="match status" value="1"/>
</dbReference>
<dbReference type="RefSeq" id="WP_070116205.1">
    <property type="nucleotide sequence ID" value="NZ_MASR01000001.1"/>
</dbReference>
<dbReference type="PANTHER" id="PTHR30111:SF1">
    <property type="entry name" value="33 KDA CHAPERONIN"/>
    <property type="match status" value="1"/>
</dbReference>
<accession>A0A1E8CJN5</accession>
<evidence type="ECO:0000313" key="7">
    <source>
        <dbReference type="EMBL" id="OFE12594.1"/>
    </source>
</evidence>
<dbReference type="SUPFAM" id="SSF118352">
    <property type="entry name" value="HSP33 redox switch-like"/>
    <property type="match status" value="1"/>
</dbReference>
<name>A0A1E8CJN5_9GAMM</name>
<dbReference type="NCBIfam" id="NF001033">
    <property type="entry name" value="PRK00114.1"/>
    <property type="match status" value="1"/>
</dbReference>
<evidence type="ECO:0000256" key="6">
    <source>
        <dbReference type="HAMAP-Rule" id="MF_00117"/>
    </source>
</evidence>
<dbReference type="InterPro" id="IPR023212">
    <property type="entry name" value="Hsp33_helix_hairpin_bin_dom_sf"/>
</dbReference>
<keyword evidence="4 6" id="KW-0143">Chaperone</keyword>
<dbReference type="STRING" id="1524254.PHACT_05130"/>
<dbReference type="InterPro" id="IPR016153">
    <property type="entry name" value="Heat_shock_Hsp33_N"/>
</dbReference>
<reference evidence="8" key="1">
    <citation type="submission" date="2016-07" db="EMBL/GenBank/DDBJ databases">
        <authorList>
            <person name="Florea S."/>
            <person name="Webb J.S."/>
            <person name="Jaromczyk J."/>
            <person name="Schardl C.L."/>
        </authorList>
    </citation>
    <scope>NUCLEOTIDE SEQUENCE [LARGE SCALE GENOMIC DNA]</scope>
    <source>
        <strain evidence="8">KCTC 42131</strain>
    </source>
</reference>
<proteinExistence type="inferred from homology"/>
<dbReference type="Gene3D" id="3.55.30.10">
    <property type="entry name" value="Hsp33 domain"/>
    <property type="match status" value="1"/>
</dbReference>
<dbReference type="GO" id="GO:0051082">
    <property type="term" value="F:unfolded protein binding"/>
    <property type="evidence" value="ECO:0007669"/>
    <property type="project" value="UniProtKB-UniRule"/>
</dbReference>
<dbReference type="SUPFAM" id="SSF64397">
    <property type="entry name" value="Hsp33 domain"/>
    <property type="match status" value="1"/>
</dbReference>
<dbReference type="InterPro" id="IPR016154">
    <property type="entry name" value="Heat_shock_Hsp33_C"/>
</dbReference>
<dbReference type="HAMAP" id="MF_00117">
    <property type="entry name" value="HslO"/>
    <property type="match status" value="1"/>
</dbReference>